<feature type="transmembrane region" description="Helical" evidence="2">
    <location>
        <begin position="139"/>
        <end position="158"/>
    </location>
</feature>
<feature type="transmembrane region" description="Helical" evidence="2">
    <location>
        <begin position="178"/>
        <end position="196"/>
    </location>
</feature>
<dbReference type="EMBL" id="LPWF01000035">
    <property type="protein sequence ID" value="ODR94795.1"/>
    <property type="molecule type" value="Genomic_DNA"/>
</dbReference>
<keyword evidence="4" id="KW-1185">Reference proteome</keyword>
<sequence length="327" mass="34959">MAWQLLLWRPREERSADHFLLVGLVFLIGFGSLAFHLYADEGTALADVIPIVIFMLVYLGFALNRFLGVPPGWTVMLAIGFVALVGAAMHVQCWEGGIGLPGPEVTDAKPCLNGSMAYLPALGALIVIGMLLAERHHRAAPYVIWAAVLFTVSIILRSLDMAFCDQVVIDGRNVGTHFIWHLLNAVVLFLLLRASLEAGPVLAAPATAEPVTEAEPEAPSAPAAAPVETVPVEAMPAKDEPVETPEVASAGEAAMLEAAAKAEEEAEEAEPDDGPEPKVSEASDAAEEEAPKEDESESPRQRVGRRRSRPVPPKAPFGRPERASTQS</sequence>
<comment type="caution">
    <text evidence="3">The sequence shown here is derived from an EMBL/GenBank/DDBJ whole genome shotgun (WGS) entry which is preliminary data.</text>
</comment>
<accession>A0A1E3VMN7</accession>
<evidence type="ECO:0000313" key="3">
    <source>
        <dbReference type="EMBL" id="ODR94795.1"/>
    </source>
</evidence>
<dbReference type="AlphaFoldDB" id="A0A1E3VMN7"/>
<protein>
    <recommendedName>
        <fullName evidence="5">Ceramidase</fullName>
    </recommendedName>
</protein>
<feature type="region of interest" description="Disordered" evidence="1">
    <location>
        <begin position="255"/>
        <end position="327"/>
    </location>
</feature>
<dbReference type="STRING" id="1774969.AUC69_02985"/>
<keyword evidence="2" id="KW-0472">Membrane</keyword>
<feature type="transmembrane region" description="Helical" evidence="2">
    <location>
        <begin position="20"/>
        <end position="38"/>
    </location>
</feature>
<evidence type="ECO:0000256" key="1">
    <source>
        <dbReference type="SAM" id="MobiDB-lite"/>
    </source>
</evidence>
<gene>
    <name evidence="3" type="ORF">AUC69_02985</name>
</gene>
<keyword evidence="2" id="KW-1133">Transmembrane helix</keyword>
<feature type="transmembrane region" description="Helical" evidence="2">
    <location>
        <begin position="112"/>
        <end position="132"/>
    </location>
</feature>
<organism evidence="3 4">
    <name type="scientific">Methyloceanibacter superfactus</name>
    <dbReference type="NCBI Taxonomy" id="1774969"/>
    <lineage>
        <taxon>Bacteria</taxon>
        <taxon>Pseudomonadati</taxon>
        <taxon>Pseudomonadota</taxon>
        <taxon>Alphaproteobacteria</taxon>
        <taxon>Hyphomicrobiales</taxon>
        <taxon>Hyphomicrobiaceae</taxon>
        <taxon>Methyloceanibacter</taxon>
    </lineage>
</organism>
<proteinExistence type="predicted"/>
<evidence type="ECO:0008006" key="5">
    <source>
        <dbReference type="Google" id="ProtNLM"/>
    </source>
</evidence>
<dbReference type="Proteomes" id="UP000094472">
    <property type="component" value="Unassembled WGS sequence"/>
</dbReference>
<reference evidence="3 4" key="1">
    <citation type="journal article" date="2016" name="Environ. Microbiol.">
        <title>New Methyloceanibacter diversity from North Sea sediments includes methanotroph containing solely the soluble methane monooxygenase.</title>
        <authorList>
            <person name="Vekeman B."/>
            <person name="Kerckhof F.M."/>
            <person name="Cremers G."/>
            <person name="de Vos P."/>
            <person name="Vandamme P."/>
            <person name="Boon N."/>
            <person name="Op den Camp H.J."/>
            <person name="Heylen K."/>
        </authorList>
    </citation>
    <scope>NUCLEOTIDE SEQUENCE [LARGE SCALE GENOMIC DNA]</scope>
    <source>
        <strain evidence="3 4">R-67175</strain>
    </source>
</reference>
<evidence type="ECO:0000256" key="2">
    <source>
        <dbReference type="SAM" id="Phobius"/>
    </source>
</evidence>
<evidence type="ECO:0000313" key="4">
    <source>
        <dbReference type="Proteomes" id="UP000094472"/>
    </source>
</evidence>
<feature type="transmembrane region" description="Helical" evidence="2">
    <location>
        <begin position="73"/>
        <end position="92"/>
    </location>
</feature>
<feature type="transmembrane region" description="Helical" evidence="2">
    <location>
        <begin position="44"/>
        <end position="61"/>
    </location>
</feature>
<feature type="compositionally biased region" description="Acidic residues" evidence="1">
    <location>
        <begin position="284"/>
        <end position="296"/>
    </location>
</feature>
<keyword evidence="2" id="KW-0812">Transmembrane</keyword>
<feature type="compositionally biased region" description="Acidic residues" evidence="1">
    <location>
        <begin position="264"/>
        <end position="274"/>
    </location>
</feature>
<name>A0A1E3VMN7_9HYPH</name>